<dbReference type="CTD" id="20245880"/>
<dbReference type="OrthoDB" id="10023328at2759"/>
<dbReference type="SMART" id="SM00470">
    <property type="entry name" value="ParB"/>
    <property type="match status" value="1"/>
</dbReference>
<dbReference type="GO" id="GO:0032542">
    <property type="term" value="F:sulfiredoxin activity"/>
    <property type="evidence" value="ECO:0007669"/>
    <property type="project" value="UniProtKB-EC"/>
</dbReference>
<feature type="disulfide bond" description="Interchain" evidence="12">
    <location>
        <position position="82"/>
    </location>
</feature>
<evidence type="ECO:0000256" key="7">
    <source>
        <dbReference type="ARBA" id="ARBA00023002"/>
    </source>
</evidence>
<evidence type="ECO:0000256" key="4">
    <source>
        <dbReference type="ARBA" id="ARBA00022741"/>
    </source>
</evidence>
<organism evidence="14 15">
    <name type="scientific">Lottia gigantea</name>
    <name type="common">Giant owl limpet</name>
    <dbReference type="NCBI Taxonomy" id="225164"/>
    <lineage>
        <taxon>Eukaryota</taxon>
        <taxon>Metazoa</taxon>
        <taxon>Spiralia</taxon>
        <taxon>Lophotrochozoa</taxon>
        <taxon>Mollusca</taxon>
        <taxon>Gastropoda</taxon>
        <taxon>Patellogastropoda</taxon>
        <taxon>Lottioidea</taxon>
        <taxon>Lottiidae</taxon>
        <taxon>Lottia</taxon>
    </lineage>
</organism>
<dbReference type="HOGENOM" id="CLU_124532_1_1_1"/>
<evidence type="ECO:0000256" key="2">
    <source>
        <dbReference type="ARBA" id="ARBA00013055"/>
    </source>
</evidence>
<comment type="catalytic activity">
    <reaction evidence="9 10">
        <text>S-hydroxy-S-oxy-L-cysteinyl-[peroxiredoxin] + [protein]-dithiol + ATP = S-hydroxy-L-cysteinyl-[peroxiredoxin] + [protein]-disulfide + ADP + phosphate</text>
        <dbReference type="Rhea" id="RHEA:17545"/>
        <dbReference type="Rhea" id="RHEA-COMP:10593"/>
        <dbReference type="Rhea" id="RHEA-COMP:10594"/>
        <dbReference type="Rhea" id="RHEA-COMP:13681"/>
        <dbReference type="Rhea" id="RHEA-COMP:17976"/>
        <dbReference type="ChEBI" id="CHEBI:29950"/>
        <dbReference type="ChEBI" id="CHEBI:30616"/>
        <dbReference type="ChEBI" id="CHEBI:43474"/>
        <dbReference type="ChEBI" id="CHEBI:50058"/>
        <dbReference type="ChEBI" id="CHEBI:61973"/>
        <dbReference type="ChEBI" id="CHEBI:61974"/>
        <dbReference type="ChEBI" id="CHEBI:456216"/>
        <dbReference type="EC" id="1.8.98.2"/>
    </reaction>
</comment>
<dbReference type="STRING" id="225164.V4AL46"/>
<keyword evidence="8 12" id="KW-1015">Disulfide bond</keyword>
<gene>
    <name evidence="14" type="ORF">LOTGIDRAFT_205973</name>
</gene>
<dbReference type="Pfam" id="PF02195">
    <property type="entry name" value="ParB_N"/>
    <property type="match status" value="1"/>
</dbReference>
<dbReference type="GeneID" id="20245880"/>
<sequence>MKDDAELGPDKTIQAGNIEEIHNVPIDILIRPLVSQGLDNNKVESLMKTIQNPETADDVPPIDVLWITGREGGNYYYSFGGCHRYQAYKQLKLPTIPCKLFKSTVSDLRNYLGNSTPDLK</sequence>
<keyword evidence="3" id="KW-0488">Methylation</keyword>
<comment type="similarity">
    <text evidence="1 10">Belongs to the sulfiredoxin family.</text>
</comment>
<dbReference type="GO" id="GO:0034599">
    <property type="term" value="P:cellular response to oxidative stress"/>
    <property type="evidence" value="ECO:0007669"/>
    <property type="project" value="TreeGrafter"/>
</dbReference>
<dbReference type="GO" id="GO:0005737">
    <property type="term" value="C:cytoplasm"/>
    <property type="evidence" value="ECO:0007669"/>
    <property type="project" value="TreeGrafter"/>
</dbReference>
<dbReference type="PIRSF" id="PIRSF017267">
    <property type="entry name" value="Sulfiredoxin"/>
    <property type="match status" value="1"/>
</dbReference>
<evidence type="ECO:0000256" key="1">
    <source>
        <dbReference type="ARBA" id="ARBA00009609"/>
    </source>
</evidence>
<dbReference type="EC" id="1.8.98.2" evidence="2 10"/>
<keyword evidence="15" id="KW-1185">Reference proteome</keyword>
<keyword evidence="4 10" id="KW-0547">Nucleotide-binding</keyword>
<reference evidence="14 15" key="1">
    <citation type="journal article" date="2013" name="Nature">
        <title>Insights into bilaterian evolution from three spiralian genomes.</title>
        <authorList>
            <person name="Simakov O."/>
            <person name="Marletaz F."/>
            <person name="Cho S.J."/>
            <person name="Edsinger-Gonzales E."/>
            <person name="Havlak P."/>
            <person name="Hellsten U."/>
            <person name="Kuo D.H."/>
            <person name="Larsson T."/>
            <person name="Lv J."/>
            <person name="Arendt D."/>
            <person name="Savage R."/>
            <person name="Osoegawa K."/>
            <person name="de Jong P."/>
            <person name="Grimwood J."/>
            <person name="Chapman J.A."/>
            <person name="Shapiro H."/>
            <person name="Aerts A."/>
            <person name="Otillar R.P."/>
            <person name="Terry A.Y."/>
            <person name="Boore J.L."/>
            <person name="Grigoriev I.V."/>
            <person name="Lindberg D.R."/>
            <person name="Seaver E.C."/>
            <person name="Weisblat D.A."/>
            <person name="Putnam N.H."/>
            <person name="Rokhsar D.S."/>
        </authorList>
    </citation>
    <scope>NUCLEOTIDE SEQUENCE [LARGE SCALE GENOMIC DNA]</scope>
</reference>
<dbReference type="InterPro" id="IPR003115">
    <property type="entry name" value="ParB_N"/>
</dbReference>
<evidence type="ECO:0000256" key="9">
    <source>
        <dbReference type="ARBA" id="ARBA00047514"/>
    </source>
</evidence>
<evidence type="ECO:0000259" key="13">
    <source>
        <dbReference type="SMART" id="SM00470"/>
    </source>
</evidence>
<dbReference type="FunFam" id="3.90.1530.10:FF:000001">
    <property type="entry name" value="Sulfiredoxin"/>
    <property type="match status" value="1"/>
</dbReference>
<dbReference type="SUPFAM" id="SSF110849">
    <property type="entry name" value="ParB/Sulfiredoxin"/>
    <property type="match status" value="1"/>
</dbReference>
<dbReference type="PANTHER" id="PTHR21348">
    <property type="match status" value="1"/>
</dbReference>
<dbReference type="OMA" id="SQIRRPI"/>
<feature type="binding site" evidence="11">
    <location>
        <begin position="81"/>
        <end position="84"/>
    </location>
    <ligand>
        <name>ATP</name>
        <dbReference type="ChEBI" id="CHEBI:30616"/>
    </ligand>
</feature>
<dbReference type="AlphaFoldDB" id="V4AL46"/>
<evidence type="ECO:0000256" key="6">
    <source>
        <dbReference type="ARBA" id="ARBA00022862"/>
    </source>
</evidence>
<protein>
    <recommendedName>
        <fullName evidence="2 10">Sulfiredoxin</fullName>
        <ecNumber evidence="2 10">1.8.98.2</ecNumber>
    </recommendedName>
</protein>
<evidence type="ECO:0000256" key="3">
    <source>
        <dbReference type="ARBA" id="ARBA00022481"/>
    </source>
</evidence>
<evidence type="ECO:0000256" key="5">
    <source>
        <dbReference type="ARBA" id="ARBA00022840"/>
    </source>
</evidence>
<dbReference type="Gene3D" id="3.90.1530.10">
    <property type="entry name" value="Conserved hypothetical protein from pyrococcus furiosus pfu- 392566-001, ParB domain"/>
    <property type="match status" value="1"/>
</dbReference>
<evidence type="ECO:0000256" key="10">
    <source>
        <dbReference type="PIRNR" id="PIRNR017267"/>
    </source>
</evidence>
<accession>V4AL46</accession>
<dbReference type="RefSeq" id="XP_009044418.1">
    <property type="nucleotide sequence ID" value="XM_009046170.1"/>
</dbReference>
<dbReference type="InterPro" id="IPR036086">
    <property type="entry name" value="ParB/Sulfiredoxin_sf"/>
</dbReference>
<feature type="domain" description="ParB-like N-terminal" evidence="13">
    <location>
        <begin position="22"/>
        <end position="115"/>
    </location>
</feature>
<evidence type="ECO:0000313" key="15">
    <source>
        <dbReference type="Proteomes" id="UP000030746"/>
    </source>
</evidence>
<dbReference type="Proteomes" id="UP000030746">
    <property type="component" value="Unassembled WGS sequence"/>
</dbReference>
<proteinExistence type="inferred from homology"/>
<dbReference type="KEGG" id="lgi:LOTGIDRAFT_205973"/>
<keyword evidence="6 10" id="KW-0049">Antioxidant</keyword>
<name>V4AL46_LOTGI</name>
<evidence type="ECO:0000256" key="8">
    <source>
        <dbReference type="ARBA" id="ARBA00023157"/>
    </source>
</evidence>
<dbReference type="PANTHER" id="PTHR21348:SF2">
    <property type="entry name" value="SULFIREDOXIN-1"/>
    <property type="match status" value="1"/>
</dbReference>
<keyword evidence="5 10" id="KW-0067">ATP-binding</keyword>
<evidence type="ECO:0000313" key="14">
    <source>
        <dbReference type="EMBL" id="ESP04909.1"/>
    </source>
</evidence>
<evidence type="ECO:0000256" key="11">
    <source>
        <dbReference type="PIRSR" id="PIRSR017267-1"/>
    </source>
</evidence>
<dbReference type="CDD" id="cd16395">
    <property type="entry name" value="Srx"/>
    <property type="match status" value="1"/>
</dbReference>
<dbReference type="InterPro" id="IPR016692">
    <property type="entry name" value="Sulfiredoxin"/>
</dbReference>
<keyword evidence="7 10" id="KW-0560">Oxidoreductase</keyword>
<dbReference type="EMBL" id="KB199651">
    <property type="protein sequence ID" value="ESP04909.1"/>
    <property type="molecule type" value="Genomic_DNA"/>
</dbReference>
<dbReference type="GO" id="GO:0005524">
    <property type="term" value="F:ATP binding"/>
    <property type="evidence" value="ECO:0007669"/>
    <property type="project" value="UniProtKB-KW"/>
</dbReference>
<evidence type="ECO:0000256" key="12">
    <source>
        <dbReference type="PIRSR" id="PIRSR017267-2"/>
    </source>
</evidence>